<evidence type="ECO:0000256" key="1">
    <source>
        <dbReference type="ARBA" id="ARBA00023002"/>
    </source>
</evidence>
<keyword evidence="1" id="KW-0560">Oxidoreductase</keyword>
<sequence>MAESFDVVVVGARCAGSPLAALLARRGVKVAVVERATFPRDTLSTHIFEADALAFLNRLGVTDQLRATGAPFIPRLNVRSEDFRFSTDWPQRAGDIGGSASIRRIMLDPILANAAEEAGAQVRMATEVTGLVQDHGRVTGVRVRTDGREHELHARLVVGADGRNSTVAKLVGARKFNVVQNERFAYWSFFEGADTSPMHVFHRWADRFVIATPCDNGLYQVILIPEMGELPRFRADLENSFMEHARSCDPVANALAGANRVGKFFGMLHWAGFFRETSGPGWALVGDAGHFKDPSPGRGIADAFSQVDALVPAVLEGLDGPPDAQDTALARWGRWRDREFAEHYWLANDLGKAGRVPSVLPQMVADMHAKGQIGRFLDLFTHRERPSHVLSPARLLGSTARLLRHQHDRRAVLNEVKMLIGQNAHRQLLNHRRAYATPSEMSQDAGPTEVENSALT</sequence>
<dbReference type="InterPro" id="IPR036188">
    <property type="entry name" value="FAD/NAD-bd_sf"/>
</dbReference>
<name>A0A318H3Y4_9MYCO</name>
<dbReference type="Gene3D" id="3.50.50.60">
    <property type="entry name" value="FAD/NAD(P)-binding domain"/>
    <property type="match status" value="1"/>
</dbReference>
<dbReference type="GO" id="GO:0071949">
    <property type="term" value="F:FAD binding"/>
    <property type="evidence" value="ECO:0007669"/>
    <property type="project" value="InterPro"/>
</dbReference>
<evidence type="ECO:0000313" key="5">
    <source>
        <dbReference type="EMBL" id="PXW98512.1"/>
    </source>
</evidence>
<proteinExistence type="inferred from homology"/>
<dbReference type="InterPro" id="IPR050816">
    <property type="entry name" value="Flavin-dep_Halogenase_NPB"/>
</dbReference>
<organism evidence="5 6">
    <name type="scientific">Mycolicibacterium moriokaense</name>
    <dbReference type="NCBI Taxonomy" id="39691"/>
    <lineage>
        <taxon>Bacteria</taxon>
        <taxon>Bacillati</taxon>
        <taxon>Actinomycetota</taxon>
        <taxon>Actinomycetes</taxon>
        <taxon>Mycobacteriales</taxon>
        <taxon>Mycobacteriaceae</taxon>
        <taxon>Mycolicibacterium</taxon>
    </lineage>
</organism>
<dbReference type="Proteomes" id="UP000247781">
    <property type="component" value="Unassembled WGS sequence"/>
</dbReference>
<evidence type="ECO:0000259" key="4">
    <source>
        <dbReference type="Pfam" id="PF01494"/>
    </source>
</evidence>
<feature type="domain" description="FAD-binding" evidence="4">
    <location>
        <begin position="5"/>
        <end position="180"/>
    </location>
</feature>
<dbReference type="PANTHER" id="PTHR43747:SF5">
    <property type="entry name" value="FAD-BINDING DOMAIN-CONTAINING PROTEIN"/>
    <property type="match status" value="1"/>
</dbReference>
<feature type="region of interest" description="Disordered" evidence="3">
    <location>
        <begin position="437"/>
        <end position="456"/>
    </location>
</feature>
<evidence type="ECO:0000256" key="2">
    <source>
        <dbReference type="ARBA" id="ARBA00038396"/>
    </source>
</evidence>
<dbReference type="PRINTS" id="PR00420">
    <property type="entry name" value="RNGMNOXGNASE"/>
</dbReference>
<evidence type="ECO:0000313" key="6">
    <source>
        <dbReference type="Proteomes" id="UP000247781"/>
    </source>
</evidence>
<evidence type="ECO:0000256" key="3">
    <source>
        <dbReference type="SAM" id="MobiDB-lite"/>
    </source>
</evidence>
<reference evidence="6" key="1">
    <citation type="submission" date="2018-05" db="EMBL/GenBank/DDBJ databases">
        <authorList>
            <person name="Deangelis K."/>
            <person name="Huntemann M."/>
            <person name="Clum A."/>
            <person name="Pillay M."/>
            <person name="Palaniappan K."/>
            <person name="Varghese N."/>
            <person name="Mikhailova N."/>
            <person name="Stamatis D."/>
            <person name="Reddy T."/>
            <person name="Daum C."/>
            <person name="Shapiro N."/>
            <person name="Ivanova N."/>
            <person name="Kyrpides N."/>
            <person name="Woyke T."/>
        </authorList>
    </citation>
    <scope>NUCLEOTIDE SEQUENCE [LARGE SCALE GENOMIC DNA]</scope>
    <source>
        <strain evidence="6">GAS496</strain>
    </source>
</reference>
<accession>A0A318H3Y4</accession>
<dbReference type="RefSeq" id="WP_110320120.1">
    <property type="nucleotide sequence ID" value="NZ_QJJU01000044.1"/>
</dbReference>
<dbReference type="GO" id="GO:0016491">
    <property type="term" value="F:oxidoreductase activity"/>
    <property type="evidence" value="ECO:0007669"/>
    <property type="project" value="UniProtKB-KW"/>
</dbReference>
<keyword evidence="6" id="KW-1185">Reference proteome</keyword>
<dbReference type="AlphaFoldDB" id="A0A318H3Y4"/>
<comment type="similarity">
    <text evidence="2">Belongs to the flavin-dependent halogenase family. Bacterial tryptophan halogenase subfamily.</text>
</comment>
<comment type="caution">
    <text evidence="5">The sequence shown here is derived from an EMBL/GenBank/DDBJ whole genome shotgun (WGS) entry which is preliminary data.</text>
</comment>
<dbReference type="OrthoDB" id="103324at2"/>
<dbReference type="InterPro" id="IPR002938">
    <property type="entry name" value="FAD-bd"/>
</dbReference>
<dbReference type="Pfam" id="PF01494">
    <property type="entry name" value="FAD_binding_3"/>
    <property type="match status" value="1"/>
</dbReference>
<dbReference type="EMBL" id="QJJU01000044">
    <property type="protein sequence ID" value="PXW98512.1"/>
    <property type="molecule type" value="Genomic_DNA"/>
</dbReference>
<dbReference type="PANTHER" id="PTHR43747">
    <property type="entry name" value="FAD-BINDING PROTEIN"/>
    <property type="match status" value="1"/>
</dbReference>
<reference evidence="5 6" key="2">
    <citation type="submission" date="2018-06" db="EMBL/GenBank/DDBJ databases">
        <title>Sequencing of bacterial isolates from soil warming experiment in Harvard Forest, Massachusetts, USA.</title>
        <authorList>
            <person name="Deangelis K.PhD."/>
        </authorList>
    </citation>
    <scope>NUCLEOTIDE SEQUENCE [LARGE SCALE GENOMIC DNA]</scope>
    <source>
        <strain evidence="5 6">GAS496</strain>
    </source>
</reference>
<gene>
    <name evidence="5" type="ORF">C8E89_14427</name>
</gene>
<dbReference type="SUPFAM" id="SSF51905">
    <property type="entry name" value="FAD/NAD(P)-binding domain"/>
    <property type="match status" value="1"/>
</dbReference>
<protein>
    <submittedName>
        <fullName evidence="5">Flavin-dependent dehydrogenase</fullName>
    </submittedName>
</protein>